<evidence type="ECO:0000313" key="3">
    <source>
        <dbReference type="EMBL" id="CAF0977794.1"/>
    </source>
</evidence>
<dbReference type="OrthoDB" id="10011733at2759"/>
<sequence length="307" mass="34933">MGSTSSYYKNLGNPVLGTFISFEVQPYWLFVVELLFLQLLQRIYSLIESSCKKKKKHIYIALELSILGTKRTGVSLPKYSVLDFILSLISVGHFGYAIYLQTKCTNQSKATAWRCYNAFGYQLYNYVLPSLISVLVEAFVQLGNMVKASKVDPNHQVKRNPVNYIKWALLISTIVLNSLVFVAFIPFFISNVFPMLIAYSWVLICVLAALVLAYATFITIVVNALRQCADCGCVYFLKFFGTHCVVGLQVFGCLVLSMAYNYSQYSFFGADYTSVIWCEYQSRDTTVWYQRLTNDSESLIQNLLTPF</sequence>
<dbReference type="EMBL" id="CAJNOR010000187">
    <property type="protein sequence ID" value="CAF0832514.1"/>
    <property type="molecule type" value="Genomic_DNA"/>
</dbReference>
<dbReference type="AlphaFoldDB" id="A0A813UQP0"/>
<keyword evidence="1" id="KW-0472">Membrane</keyword>
<evidence type="ECO:0000313" key="4">
    <source>
        <dbReference type="Proteomes" id="UP000663828"/>
    </source>
</evidence>
<feature type="transmembrane region" description="Helical" evidence="1">
    <location>
        <begin position="79"/>
        <end position="99"/>
    </location>
</feature>
<dbReference type="Proteomes" id="UP000663828">
    <property type="component" value="Unassembled WGS sequence"/>
</dbReference>
<feature type="transmembrane region" description="Helical" evidence="1">
    <location>
        <begin position="126"/>
        <end position="146"/>
    </location>
</feature>
<protein>
    <submittedName>
        <fullName evidence="2">Uncharacterized protein</fullName>
    </submittedName>
</protein>
<organism evidence="2 4">
    <name type="scientific">Adineta ricciae</name>
    <name type="common">Rotifer</name>
    <dbReference type="NCBI Taxonomy" id="249248"/>
    <lineage>
        <taxon>Eukaryota</taxon>
        <taxon>Metazoa</taxon>
        <taxon>Spiralia</taxon>
        <taxon>Gnathifera</taxon>
        <taxon>Rotifera</taxon>
        <taxon>Eurotatoria</taxon>
        <taxon>Bdelloidea</taxon>
        <taxon>Adinetida</taxon>
        <taxon>Adinetidae</taxon>
        <taxon>Adineta</taxon>
    </lineage>
</organism>
<keyword evidence="4" id="KW-1185">Reference proteome</keyword>
<keyword evidence="1" id="KW-1133">Transmembrane helix</keyword>
<evidence type="ECO:0000313" key="2">
    <source>
        <dbReference type="EMBL" id="CAF0832514.1"/>
    </source>
</evidence>
<comment type="caution">
    <text evidence="2">The sequence shown here is derived from an EMBL/GenBank/DDBJ whole genome shotgun (WGS) entry which is preliminary data.</text>
</comment>
<gene>
    <name evidence="3" type="ORF">EDS130_LOCUS13707</name>
    <name evidence="2" type="ORF">XAT740_LOCUS4536</name>
</gene>
<feature type="transmembrane region" description="Helical" evidence="1">
    <location>
        <begin position="237"/>
        <end position="260"/>
    </location>
</feature>
<feature type="transmembrane region" description="Helical" evidence="1">
    <location>
        <begin position="201"/>
        <end position="225"/>
    </location>
</feature>
<evidence type="ECO:0000256" key="1">
    <source>
        <dbReference type="SAM" id="Phobius"/>
    </source>
</evidence>
<dbReference type="Proteomes" id="UP000663852">
    <property type="component" value="Unassembled WGS sequence"/>
</dbReference>
<name>A0A813UQP0_ADIRI</name>
<accession>A0A813UQP0</accession>
<reference evidence="2" key="1">
    <citation type="submission" date="2021-02" db="EMBL/GenBank/DDBJ databases">
        <authorList>
            <person name="Nowell W R."/>
        </authorList>
    </citation>
    <scope>NUCLEOTIDE SEQUENCE</scope>
</reference>
<feature type="transmembrane region" description="Helical" evidence="1">
    <location>
        <begin position="167"/>
        <end position="189"/>
    </location>
</feature>
<proteinExistence type="predicted"/>
<keyword evidence="1" id="KW-0812">Transmembrane</keyword>
<dbReference type="EMBL" id="CAJNOJ010000055">
    <property type="protein sequence ID" value="CAF0977794.1"/>
    <property type="molecule type" value="Genomic_DNA"/>
</dbReference>